<dbReference type="InterPro" id="IPR003594">
    <property type="entry name" value="HATPase_dom"/>
</dbReference>
<evidence type="ECO:0000256" key="2">
    <source>
        <dbReference type="ARBA" id="ARBA00012438"/>
    </source>
</evidence>
<dbReference type="PROSITE" id="PS50109">
    <property type="entry name" value="HIS_KIN"/>
    <property type="match status" value="1"/>
</dbReference>
<dbReference type="FunFam" id="3.30.565.10:FF:000006">
    <property type="entry name" value="Sensor histidine kinase WalK"/>
    <property type="match status" value="1"/>
</dbReference>
<dbReference type="Gene3D" id="3.30.565.10">
    <property type="entry name" value="Histidine kinase-like ATPase, C-terminal domain"/>
    <property type="match status" value="1"/>
</dbReference>
<dbReference type="EC" id="2.7.13.3" evidence="2"/>
<dbReference type="InterPro" id="IPR004358">
    <property type="entry name" value="Sig_transdc_His_kin-like_C"/>
</dbReference>
<dbReference type="Gene3D" id="1.10.287.130">
    <property type="match status" value="1"/>
</dbReference>
<dbReference type="SMART" id="SM00387">
    <property type="entry name" value="HATPase_c"/>
    <property type="match status" value="1"/>
</dbReference>
<comment type="catalytic activity">
    <reaction evidence="1">
        <text>ATP + protein L-histidine = ADP + protein N-phospho-L-histidine.</text>
        <dbReference type="EC" id="2.7.13.3"/>
    </reaction>
</comment>
<dbReference type="SUPFAM" id="SSF47384">
    <property type="entry name" value="Homodimeric domain of signal transducing histidine kinase"/>
    <property type="match status" value="1"/>
</dbReference>
<accession>A0A4Q0UAZ3</accession>
<dbReference type="CDD" id="cd00075">
    <property type="entry name" value="HATPase"/>
    <property type="match status" value="1"/>
</dbReference>
<evidence type="ECO:0000256" key="1">
    <source>
        <dbReference type="ARBA" id="ARBA00000085"/>
    </source>
</evidence>
<dbReference type="PANTHER" id="PTHR42878:SF13">
    <property type="entry name" value="HISTIDINE KINASE"/>
    <property type="match status" value="1"/>
</dbReference>
<gene>
    <name evidence="6" type="ORF">K8V47_07265</name>
</gene>
<dbReference type="InterPro" id="IPR050351">
    <property type="entry name" value="BphY/WalK/GraS-like"/>
</dbReference>
<evidence type="ECO:0000313" key="6">
    <source>
        <dbReference type="EMBL" id="HJE39536.1"/>
    </source>
</evidence>
<keyword evidence="4" id="KW-0808">Transferase</keyword>
<dbReference type="InterPro" id="IPR036097">
    <property type="entry name" value="HisK_dim/P_sf"/>
</dbReference>
<dbReference type="CDD" id="cd00082">
    <property type="entry name" value="HisKA"/>
    <property type="match status" value="1"/>
</dbReference>
<proteinExistence type="predicted"/>
<dbReference type="Pfam" id="PF02518">
    <property type="entry name" value="HATPase_c"/>
    <property type="match status" value="1"/>
</dbReference>
<keyword evidence="3" id="KW-0597">Phosphoprotein</keyword>
<dbReference type="GO" id="GO:0030295">
    <property type="term" value="F:protein kinase activator activity"/>
    <property type="evidence" value="ECO:0007669"/>
    <property type="project" value="TreeGrafter"/>
</dbReference>
<dbReference type="InterPro" id="IPR005467">
    <property type="entry name" value="His_kinase_dom"/>
</dbReference>
<dbReference type="PANTHER" id="PTHR42878">
    <property type="entry name" value="TWO-COMPONENT HISTIDINE KINASE"/>
    <property type="match status" value="1"/>
</dbReference>
<evidence type="ECO:0000313" key="7">
    <source>
        <dbReference type="Proteomes" id="UP000711407"/>
    </source>
</evidence>
<dbReference type="SUPFAM" id="SSF55874">
    <property type="entry name" value="ATPase domain of HSP90 chaperone/DNA topoisomerase II/histidine kinase"/>
    <property type="match status" value="1"/>
</dbReference>
<organism evidence="6 7">
    <name type="scientific">Candidatus Amulumruptor caecigallinarius</name>
    <dbReference type="NCBI Taxonomy" id="2109911"/>
    <lineage>
        <taxon>Bacteria</taxon>
        <taxon>Pseudomonadati</taxon>
        <taxon>Bacteroidota</taxon>
        <taxon>Bacteroidia</taxon>
        <taxon>Bacteroidales</taxon>
        <taxon>Muribaculaceae</taxon>
        <taxon>Candidatus Amulumruptor</taxon>
    </lineage>
</organism>
<dbReference type="PRINTS" id="PR00344">
    <property type="entry name" value="BCTRLSENSOR"/>
</dbReference>
<name>A0A4Q0UAZ3_9BACT</name>
<keyword evidence="5 6" id="KW-0418">Kinase</keyword>
<evidence type="ECO:0000256" key="4">
    <source>
        <dbReference type="ARBA" id="ARBA00022679"/>
    </source>
</evidence>
<reference evidence="6" key="2">
    <citation type="submission" date="2021-09" db="EMBL/GenBank/DDBJ databases">
        <authorList>
            <person name="Gilroy R."/>
        </authorList>
    </citation>
    <scope>NUCLEOTIDE SEQUENCE</scope>
    <source>
        <strain evidence="6">4100</strain>
    </source>
</reference>
<dbReference type="InterPro" id="IPR036890">
    <property type="entry name" value="HATPase_C_sf"/>
</dbReference>
<dbReference type="EMBL" id="DYXT01000038">
    <property type="protein sequence ID" value="HJE39536.1"/>
    <property type="molecule type" value="Genomic_DNA"/>
</dbReference>
<dbReference type="GO" id="GO:0000155">
    <property type="term" value="F:phosphorelay sensor kinase activity"/>
    <property type="evidence" value="ECO:0007669"/>
    <property type="project" value="InterPro"/>
</dbReference>
<dbReference type="GO" id="GO:0000156">
    <property type="term" value="F:phosphorelay response regulator activity"/>
    <property type="evidence" value="ECO:0007669"/>
    <property type="project" value="TreeGrafter"/>
</dbReference>
<dbReference type="GO" id="GO:0007234">
    <property type="term" value="P:osmosensory signaling via phosphorelay pathway"/>
    <property type="evidence" value="ECO:0007669"/>
    <property type="project" value="TreeGrafter"/>
</dbReference>
<comment type="caution">
    <text evidence="6">The sequence shown here is derived from an EMBL/GenBank/DDBJ whole genome shotgun (WGS) entry which is preliminary data.</text>
</comment>
<protein>
    <recommendedName>
        <fullName evidence="2">histidine kinase</fullName>
        <ecNumber evidence="2">2.7.13.3</ecNumber>
    </recommendedName>
</protein>
<reference evidence="6" key="1">
    <citation type="journal article" date="2021" name="PeerJ">
        <title>Extensive microbial diversity within the chicken gut microbiome revealed by metagenomics and culture.</title>
        <authorList>
            <person name="Gilroy R."/>
            <person name="Ravi A."/>
            <person name="Getino M."/>
            <person name="Pursley I."/>
            <person name="Horton D.L."/>
            <person name="Alikhan N.F."/>
            <person name="Baker D."/>
            <person name="Gharbi K."/>
            <person name="Hall N."/>
            <person name="Watson M."/>
            <person name="Adriaenssens E.M."/>
            <person name="Foster-Nyarko E."/>
            <person name="Jarju S."/>
            <person name="Secka A."/>
            <person name="Antonio M."/>
            <person name="Oren A."/>
            <person name="Chaudhuri R.R."/>
            <person name="La Ragione R."/>
            <person name="Hildebrand F."/>
            <person name="Pallen M.J."/>
        </authorList>
    </citation>
    <scope>NUCLEOTIDE SEQUENCE</scope>
    <source>
        <strain evidence="6">4100</strain>
    </source>
</reference>
<dbReference type="SMART" id="SM00388">
    <property type="entry name" value="HisKA"/>
    <property type="match status" value="1"/>
</dbReference>
<dbReference type="Pfam" id="PF00512">
    <property type="entry name" value="HisKA"/>
    <property type="match status" value="1"/>
</dbReference>
<evidence type="ECO:0000256" key="3">
    <source>
        <dbReference type="ARBA" id="ARBA00022553"/>
    </source>
</evidence>
<evidence type="ECO:0000256" key="5">
    <source>
        <dbReference type="ARBA" id="ARBA00022777"/>
    </source>
</evidence>
<dbReference type="Proteomes" id="UP000711407">
    <property type="component" value="Unassembled WGS sequence"/>
</dbReference>
<dbReference type="InterPro" id="IPR003661">
    <property type="entry name" value="HisK_dim/P_dom"/>
</dbReference>
<dbReference type="AlphaFoldDB" id="A0A4Q0UAZ3"/>
<sequence>MKKSTIWLLTFIMAMTFIGLLYVQIMYMREMIRMREDQFSEGVKRSLYAVTTALEREETRHYLTEDFAMLDASVLSSSGGFRPDQTQMVNGSINFQQNPAASAETPVEDIRINDDIKAGAATSLQSNHADLRGQYIYQKGLLNEVILTILNQSSNRPIRERADSTLVRGYMRTELESNGLDLPFEFAIVNRAGHTVYRTDRFTPPENDEKGSVYVQALFPNDPSSRVNYIHVYFPTKANYIFSAVKFMIPSFGFTLILLVIFLYTIIVAFRQKKLTEMKNDFINNMTHEFKTPISTISLAAQMLNDDAVRKSPMMLQHTATVINDETKRLRFQVEKVLQMSMFDRQSANLKLQEVDANVAIANIVHTFKLKVEKYGGSLAADLNAEDSIVVVDEMHFTNVIFNLLDNAVKYRREDEPLQLKVTTSDMPGRKLRIEIADNGIGIKKEDLKKIFEKFYRVSTGNRHDVKGFGLGLAYVNKMVRELGGEISAESEFGHGTKFIIVLPLTKL</sequence>